<reference evidence="2 3" key="1">
    <citation type="submission" date="2019-03" db="EMBL/GenBank/DDBJ databases">
        <title>First draft genome of Liparis tanakae, snailfish: a comprehensive survey of snailfish specific genes.</title>
        <authorList>
            <person name="Kim W."/>
            <person name="Song I."/>
            <person name="Jeong J.-H."/>
            <person name="Kim D."/>
            <person name="Kim S."/>
            <person name="Ryu S."/>
            <person name="Song J.Y."/>
            <person name="Lee S.K."/>
        </authorList>
    </citation>
    <scope>NUCLEOTIDE SEQUENCE [LARGE SCALE GENOMIC DNA]</scope>
    <source>
        <tissue evidence="2">Muscle</tissue>
    </source>
</reference>
<feature type="region of interest" description="Disordered" evidence="1">
    <location>
        <begin position="389"/>
        <end position="445"/>
    </location>
</feature>
<accession>A0A4Z2FZ91</accession>
<gene>
    <name evidence="2" type="ORF">EYF80_043499</name>
</gene>
<dbReference type="Proteomes" id="UP000314294">
    <property type="component" value="Unassembled WGS sequence"/>
</dbReference>
<evidence type="ECO:0000313" key="2">
    <source>
        <dbReference type="EMBL" id="TNN46301.1"/>
    </source>
</evidence>
<evidence type="ECO:0000256" key="1">
    <source>
        <dbReference type="SAM" id="MobiDB-lite"/>
    </source>
</evidence>
<organism evidence="2 3">
    <name type="scientific">Liparis tanakae</name>
    <name type="common">Tanaka's snailfish</name>
    <dbReference type="NCBI Taxonomy" id="230148"/>
    <lineage>
        <taxon>Eukaryota</taxon>
        <taxon>Metazoa</taxon>
        <taxon>Chordata</taxon>
        <taxon>Craniata</taxon>
        <taxon>Vertebrata</taxon>
        <taxon>Euteleostomi</taxon>
        <taxon>Actinopterygii</taxon>
        <taxon>Neopterygii</taxon>
        <taxon>Teleostei</taxon>
        <taxon>Neoteleostei</taxon>
        <taxon>Acanthomorphata</taxon>
        <taxon>Eupercaria</taxon>
        <taxon>Perciformes</taxon>
        <taxon>Cottioidei</taxon>
        <taxon>Cottales</taxon>
        <taxon>Liparidae</taxon>
        <taxon>Liparis</taxon>
    </lineage>
</organism>
<feature type="compositionally biased region" description="Basic and acidic residues" evidence="1">
    <location>
        <begin position="436"/>
        <end position="445"/>
    </location>
</feature>
<comment type="caution">
    <text evidence="2">The sequence shown here is derived from an EMBL/GenBank/DDBJ whole genome shotgun (WGS) entry which is preliminary data.</text>
</comment>
<proteinExistence type="predicted"/>
<evidence type="ECO:0000313" key="3">
    <source>
        <dbReference type="Proteomes" id="UP000314294"/>
    </source>
</evidence>
<protein>
    <submittedName>
        <fullName evidence="2">Uncharacterized protein</fullName>
    </submittedName>
</protein>
<dbReference type="AlphaFoldDB" id="A0A4Z2FZ91"/>
<feature type="region of interest" description="Disordered" evidence="1">
    <location>
        <begin position="246"/>
        <end position="290"/>
    </location>
</feature>
<feature type="compositionally biased region" description="Polar residues" evidence="1">
    <location>
        <begin position="399"/>
        <end position="415"/>
    </location>
</feature>
<keyword evidence="3" id="KW-1185">Reference proteome</keyword>
<name>A0A4Z2FZ91_9TELE</name>
<sequence length="484" mass="52901">MKHIVMRDTYSRESLWAGARKAVTLLQGPPSPPCQTVEVEAYLGRPVVGEAYRGTQEVVVVVEVPSQVRVEGVAGVVEVLTCQGGAGAVGVLACPVKEAGEVEEEYRLDPVKEGGVEEQVCLNNRAEVGEEVEGVYLHCVQGEEGQLRSGQLFLLLAQVLQLLLIVALQFLQLHLQLVARRQLGIQLEHTRLGLAGFHLGLIHHVVCGHKEDRRKGKGKKEVCEIEQQGEPLVSEVLQPTAIAQSRLGAEPAPRGATPERVSGRSEVRGAGGRGPAELRERVNDGDPGEVRASLSDLSYGMDAKKEFRSWQLMKNTMSSTNRKSRRHMTIRAPTLTEPPCEAFREEGACVEDWAMSTRSKSGVSVELRSICLSMAPRVLTGCVGRLEDETTGRRGRTRVSNPSSALLSGSASTRVGQMLPTECPDGIIDPPQSRDSAQKPQEDSRRCVVEEWGRGVRRDAKKIKWEITEAVFPVRPSEVLLLVV</sequence>
<dbReference type="EMBL" id="SRLO01000797">
    <property type="protein sequence ID" value="TNN46301.1"/>
    <property type="molecule type" value="Genomic_DNA"/>
</dbReference>